<feature type="binding site" evidence="5">
    <location>
        <position position="147"/>
    </location>
    <ligand>
        <name>NAD(+)</name>
        <dbReference type="ChEBI" id="CHEBI:57540"/>
    </ligand>
</feature>
<feature type="domain" description="D-isomer specific 2-hydroxyacid dehydrogenase NAD-binding" evidence="7">
    <location>
        <begin position="156"/>
        <end position="334"/>
    </location>
</feature>
<dbReference type="SUPFAM" id="SSF52283">
    <property type="entry name" value="Formate/glycerate dehydrogenase catalytic domain-like"/>
    <property type="match status" value="1"/>
</dbReference>
<dbReference type="Pfam" id="PF00389">
    <property type="entry name" value="2-Hacid_dh"/>
    <property type="match status" value="1"/>
</dbReference>
<feature type="binding site" evidence="5">
    <location>
        <position position="122"/>
    </location>
    <ligand>
        <name>substrate</name>
    </ligand>
</feature>
<dbReference type="Gene3D" id="3.40.50.720">
    <property type="entry name" value="NAD(P)-binding Rossmann-like Domain"/>
    <property type="match status" value="2"/>
</dbReference>
<feature type="binding site" evidence="5">
    <location>
        <begin position="332"/>
        <end position="335"/>
    </location>
    <ligand>
        <name>NAD(+)</name>
        <dbReference type="ChEBI" id="CHEBI:57540"/>
    </ligand>
</feature>
<dbReference type="NCBIfam" id="NF005750">
    <property type="entry name" value="PRK07574.1"/>
    <property type="match status" value="1"/>
</dbReference>
<comment type="caution">
    <text evidence="8">The sequence shown here is derived from an EMBL/GenBank/DDBJ whole genome shotgun (WGS) entry which is preliminary data.</text>
</comment>
<dbReference type="Pfam" id="PF02826">
    <property type="entry name" value="2-Hacid_dh_C"/>
    <property type="match status" value="1"/>
</dbReference>
<dbReference type="EC" id="1.17.1.9" evidence="2 5"/>
<feature type="binding site" evidence="5">
    <location>
        <position position="380"/>
    </location>
    <ligand>
        <name>NAD(+)</name>
        <dbReference type="ChEBI" id="CHEBI:57540"/>
    </ligand>
</feature>
<comment type="subcellular location">
    <subcellularLocation>
        <location evidence="5">Cytoplasm</location>
    </subcellularLocation>
</comment>
<accession>A0ABX1FL90</accession>
<gene>
    <name evidence="8" type="ORF">FXN61_23105</name>
</gene>
<evidence type="ECO:0000259" key="7">
    <source>
        <dbReference type="Pfam" id="PF02826"/>
    </source>
</evidence>
<dbReference type="PANTHER" id="PTHR42938:SF9">
    <property type="entry name" value="FORMATE DEHYDROGENASE 1"/>
    <property type="match status" value="1"/>
</dbReference>
<dbReference type="SUPFAM" id="SSF51735">
    <property type="entry name" value="NAD(P)-binding Rossmann-fold domains"/>
    <property type="match status" value="1"/>
</dbReference>
<feature type="site" description="Important for catalytic activity" evidence="5">
    <location>
        <position position="284"/>
    </location>
</feature>
<evidence type="ECO:0000313" key="8">
    <source>
        <dbReference type="EMBL" id="NKE59539.1"/>
    </source>
</evidence>
<dbReference type="InterPro" id="IPR006140">
    <property type="entry name" value="D-isomer_DH_NAD-bd"/>
</dbReference>
<feature type="site" description="Important for catalytic activity" evidence="5">
    <location>
        <position position="332"/>
    </location>
</feature>
<feature type="binding site" evidence="5">
    <location>
        <position position="221"/>
    </location>
    <ligand>
        <name>NAD(+)</name>
        <dbReference type="ChEBI" id="CHEBI:57540"/>
    </ligand>
</feature>
<dbReference type="CDD" id="cd05302">
    <property type="entry name" value="FDH"/>
    <property type="match status" value="1"/>
</dbReference>
<protein>
    <recommendedName>
        <fullName evidence="2 5">Formate dehydrogenase</fullName>
        <shortName evidence="5">FDH</shortName>
        <ecNumber evidence="2 5">1.17.1.9</ecNumber>
    </recommendedName>
    <alternativeName>
        <fullName evidence="5">NAD-dependent formate dehydrogenase</fullName>
    </alternativeName>
</protein>
<feature type="domain" description="D-isomer specific 2-hydroxyacid dehydrogenase catalytic" evidence="6">
    <location>
        <begin position="69"/>
        <end position="362"/>
    </location>
</feature>
<dbReference type="InterPro" id="IPR006139">
    <property type="entry name" value="D-isomer_2_OHA_DH_cat_dom"/>
</dbReference>
<comment type="function">
    <text evidence="5">Catalyzes the NAD(+)-dependent oxidation of formate to carbon dioxide. Formate oxidation is the final step in the methanol oxidation pathway in methylotrophic microorganisms. Has a role in the detoxification of exogenous formate in non-methylotrophic organisms.</text>
</comment>
<proteinExistence type="inferred from homology"/>
<dbReference type="InterPro" id="IPR029752">
    <property type="entry name" value="D-isomer_DH_CS1"/>
</dbReference>
<feature type="binding site" evidence="5">
    <location>
        <position position="282"/>
    </location>
    <ligand>
        <name>NAD(+)</name>
        <dbReference type="ChEBI" id="CHEBI:57540"/>
    </ligand>
</feature>
<comment type="subunit">
    <text evidence="5">Homodimer.</text>
</comment>
<reference evidence="8 9" key="1">
    <citation type="submission" date="2019-08" db="EMBL/GenBank/DDBJ databases">
        <title>Lentzea from Indian Himalayas.</title>
        <authorList>
            <person name="Mandal S."/>
            <person name="Mallick Gupta A."/>
            <person name="Maiti P.K."/>
            <person name="Sarkar J."/>
            <person name="Mandal S."/>
        </authorList>
    </citation>
    <scope>NUCLEOTIDE SEQUENCE [LARGE SCALE GENOMIC DNA]</scope>
    <source>
        <strain evidence="8 9">PSKA42</strain>
    </source>
</reference>
<dbReference type="RefSeq" id="WP_167976201.1">
    <property type="nucleotide sequence ID" value="NZ_VSRL01000087.1"/>
</dbReference>
<evidence type="ECO:0000256" key="2">
    <source>
        <dbReference type="ARBA" id="ARBA00013128"/>
    </source>
</evidence>
<dbReference type="PANTHER" id="PTHR42938">
    <property type="entry name" value="FORMATE DEHYDROGENASE 1"/>
    <property type="match status" value="1"/>
</dbReference>
<keyword evidence="3 5" id="KW-0560">Oxidoreductase</keyword>
<dbReference type="InterPro" id="IPR033689">
    <property type="entry name" value="FDH_NAD-dep"/>
</dbReference>
<name>A0ABX1FL90_9PSEU</name>
<dbReference type="InterPro" id="IPR029753">
    <property type="entry name" value="D-isomer_DH_CS"/>
</dbReference>
<evidence type="ECO:0000256" key="3">
    <source>
        <dbReference type="ARBA" id="ARBA00023002"/>
    </source>
</evidence>
<keyword evidence="4 5" id="KW-0520">NAD</keyword>
<sequence>MKILCVLYDDPVTGYPATYARDDLPSLNGYPGGQTLPTPSSVDFTPGHLLGSVSGELGLRTFLEGLGHELVVTSDKDGPDSVFDRELADADVVISQPFWPAYLTAERFARAPRLKLALTAGIGSDHVDLDAAIQHGVTVAEVTYCNSISVAEHVVMSILNLVRNFVPSHQTVLNGGWNIADCVARSYDVEGMHVGTVAAGRIGLAVLRRLAPFDVHLHYTDRHRLPASVEEELGLTFHASAADMVPHCDVVTINAPLHPETEGLFDDELIATMKRGAYLINTARARIADRDAVVRALQSGRLAGYAGDVWFPQPAPSDHPWRTMPNHGMTPHISGSSLSAQARYAAGTREILESFFAGTPIRDEYLIVDGGKLAGTGAHSYAVRG</sequence>
<dbReference type="InterPro" id="IPR036291">
    <property type="entry name" value="NAD(P)-bd_dom_sf"/>
</dbReference>
<evidence type="ECO:0000259" key="6">
    <source>
        <dbReference type="Pfam" id="PF00389"/>
    </source>
</evidence>
<organism evidence="8 9">
    <name type="scientific">Lentzea indica</name>
    <dbReference type="NCBI Taxonomy" id="2604800"/>
    <lineage>
        <taxon>Bacteria</taxon>
        <taxon>Bacillati</taxon>
        <taxon>Actinomycetota</taxon>
        <taxon>Actinomycetes</taxon>
        <taxon>Pseudonocardiales</taxon>
        <taxon>Pseudonocardiaceae</taxon>
        <taxon>Lentzea</taxon>
    </lineage>
</organism>
<dbReference type="EMBL" id="VSRL01000087">
    <property type="protein sequence ID" value="NKE59539.1"/>
    <property type="molecule type" value="Genomic_DNA"/>
</dbReference>
<dbReference type="Proteomes" id="UP001515943">
    <property type="component" value="Unassembled WGS sequence"/>
</dbReference>
<keyword evidence="9" id="KW-1185">Reference proteome</keyword>
<evidence type="ECO:0000313" key="9">
    <source>
        <dbReference type="Proteomes" id="UP001515943"/>
    </source>
</evidence>
<evidence type="ECO:0000256" key="1">
    <source>
        <dbReference type="ARBA" id="ARBA00000455"/>
    </source>
</evidence>
<comment type="catalytic activity">
    <reaction evidence="1 5">
        <text>formate + NAD(+) = CO2 + NADH</text>
        <dbReference type="Rhea" id="RHEA:15985"/>
        <dbReference type="ChEBI" id="CHEBI:15740"/>
        <dbReference type="ChEBI" id="CHEBI:16526"/>
        <dbReference type="ChEBI" id="CHEBI:57540"/>
        <dbReference type="ChEBI" id="CHEBI:57945"/>
        <dbReference type="EC" id="1.17.1.9"/>
    </reaction>
</comment>
<feature type="binding site" evidence="5">
    <location>
        <position position="146"/>
    </location>
    <ligand>
        <name>substrate</name>
    </ligand>
</feature>
<comment type="similarity">
    <text evidence="5">Belongs to the D-isomer specific 2-hydroxyacid dehydrogenase family. FDH subfamily.</text>
</comment>
<evidence type="ECO:0000256" key="5">
    <source>
        <dbReference type="HAMAP-Rule" id="MF_03210"/>
    </source>
</evidence>
<dbReference type="PROSITE" id="PS00670">
    <property type="entry name" value="D_2_HYDROXYACID_DH_2"/>
    <property type="match status" value="1"/>
</dbReference>
<keyword evidence="5" id="KW-0963">Cytoplasm</keyword>
<dbReference type="PROSITE" id="PS00065">
    <property type="entry name" value="D_2_HYDROXYACID_DH_1"/>
    <property type="match status" value="1"/>
</dbReference>
<feature type="binding site" evidence="5">
    <location>
        <position position="308"/>
    </location>
    <ligand>
        <name>NAD(+)</name>
        <dbReference type="ChEBI" id="CHEBI:57540"/>
    </ligand>
</feature>
<dbReference type="HAMAP" id="MF_03210">
    <property type="entry name" value="Formate_dehydrogenase"/>
    <property type="match status" value="1"/>
</dbReference>
<feature type="binding site" evidence="5">
    <location>
        <begin position="201"/>
        <end position="202"/>
    </location>
    <ligand>
        <name>NAD(+)</name>
        <dbReference type="ChEBI" id="CHEBI:57540"/>
    </ligand>
</feature>
<feature type="binding site" evidence="5">
    <location>
        <begin position="256"/>
        <end position="260"/>
    </location>
    <ligand>
        <name>NAD(+)</name>
        <dbReference type="ChEBI" id="CHEBI:57540"/>
    </ligand>
</feature>
<evidence type="ECO:0000256" key="4">
    <source>
        <dbReference type="ARBA" id="ARBA00023027"/>
    </source>
</evidence>